<feature type="region of interest" description="Disordered" evidence="1">
    <location>
        <begin position="186"/>
        <end position="215"/>
    </location>
</feature>
<dbReference type="Proteomes" id="UP000494102">
    <property type="component" value="Unassembled WGS sequence"/>
</dbReference>
<accession>A0A6J5KE47</accession>
<evidence type="ECO:0000256" key="1">
    <source>
        <dbReference type="SAM" id="MobiDB-lite"/>
    </source>
</evidence>
<name>A0A6J5KE47_9BURK</name>
<dbReference type="EMBL" id="CADILN010000015">
    <property type="protein sequence ID" value="CAB4052489.1"/>
    <property type="molecule type" value="Genomic_DNA"/>
</dbReference>
<dbReference type="AlphaFoldDB" id="A0A6J5KE47"/>
<evidence type="ECO:0000313" key="3">
    <source>
        <dbReference type="Proteomes" id="UP000494102"/>
    </source>
</evidence>
<gene>
    <name evidence="2" type="ORF">LMG9964_06179</name>
</gene>
<reference evidence="2 3" key="1">
    <citation type="submission" date="2020-04" db="EMBL/GenBank/DDBJ databases">
        <authorList>
            <person name="De Canck E."/>
        </authorList>
    </citation>
    <scope>NUCLEOTIDE SEQUENCE [LARGE SCALE GENOMIC DNA]</scope>
    <source>
        <strain evidence="2 3">LMG 9964</strain>
    </source>
</reference>
<evidence type="ECO:0000313" key="2">
    <source>
        <dbReference type="EMBL" id="CAB4052489.1"/>
    </source>
</evidence>
<feature type="compositionally biased region" description="Basic and acidic residues" evidence="1">
    <location>
        <begin position="192"/>
        <end position="215"/>
    </location>
</feature>
<protein>
    <submittedName>
        <fullName evidence="2">Uncharacterized protein</fullName>
    </submittedName>
</protein>
<proteinExistence type="predicted"/>
<organism evidence="2 3">
    <name type="scientific">Paraburkholderia phenoliruptrix</name>
    <dbReference type="NCBI Taxonomy" id="252970"/>
    <lineage>
        <taxon>Bacteria</taxon>
        <taxon>Pseudomonadati</taxon>
        <taxon>Pseudomonadota</taxon>
        <taxon>Betaproteobacteria</taxon>
        <taxon>Burkholderiales</taxon>
        <taxon>Burkholderiaceae</taxon>
        <taxon>Paraburkholderia</taxon>
    </lineage>
</organism>
<sequence length="215" mass="23645">MTDTAVIDPAEDALYERIRLLLFSADLPAQRLESDIDDIGRFTAPDVCSSQLRLIEAMPPLTPAAEAIVRAMIRAYGNELFGRGSANSALRAMIKAGPVKFGQTALTLGPDAPVPERVRPLVAEINRIFERYPESGFSHARYSLSAIGLPVGRDRLPQGFAQFASHPEQPRTARLAQVSKVSARRRVPASVSRERKPARFAERKERAGNSIVLDR</sequence>